<sequence>MKSSILLSIVASVSIISAQKNASTSKSCPEGFYPGTDTVIYTTPYTYAQVMSIIGDYQNLTWSGSPEGSVSLDGPTNTVGTTRTYDIAGAHVIEKIAAYSKPAKGPYEEIHTLGLLTIPAANVSFSADYDGTTVTPTCDGKASILNFTASFCATNASAAESVLHMLHLTDAETVGNFLGGKNFTTCKAISGSCSNANTTAPPAVVSGNGATGLVTSVTSVLVAVGLLALIGF</sequence>
<feature type="transmembrane region" description="Helical" evidence="1">
    <location>
        <begin position="210"/>
        <end position="230"/>
    </location>
</feature>
<evidence type="ECO:0000313" key="4">
    <source>
        <dbReference type="Proteomes" id="UP000178129"/>
    </source>
</evidence>
<keyword evidence="1" id="KW-0812">Transmembrane</keyword>
<keyword evidence="2" id="KW-0732">Signal</keyword>
<keyword evidence="1" id="KW-0472">Membrane</keyword>
<comment type="caution">
    <text evidence="3">The sequence shown here is derived from an EMBL/GenBank/DDBJ whole genome shotgun (WGS) entry which is preliminary data.</text>
</comment>
<keyword evidence="1" id="KW-1133">Transmembrane helix</keyword>
<proteinExistence type="predicted"/>
<feature type="signal peptide" evidence="2">
    <location>
        <begin position="1"/>
        <end position="18"/>
    </location>
</feature>
<dbReference type="Proteomes" id="UP000178129">
    <property type="component" value="Unassembled WGS sequence"/>
</dbReference>
<evidence type="ECO:0000313" key="3">
    <source>
        <dbReference type="EMBL" id="CZS88249.1"/>
    </source>
</evidence>
<evidence type="ECO:0000256" key="1">
    <source>
        <dbReference type="SAM" id="Phobius"/>
    </source>
</evidence>
<name>A0A1E1JR78_9HELO</name>
<accession>A0A1E1JR78</accession>
<feature type="chain" id="PRO_5009445178" evidence="2">
    <location>
        <begin position="19"/>
        <end position="232"/>
    </location>
</feature>
<dbReference type="AlphaFoldDB" id="A0A1E1JR78"/>
<organism evidence="3 4">
    <name type="scientific">Rhynchosporium graminicola</name>
    <dbReference type="NCBI Taxonomy" id="2792576"/>
    <lineage>
        <taxon>Eukaryota</taxon>
        <taxon>Fungi</taxon>
        <taxon>Dikarya</taxon>
        <taxon>Ascomycota</taxon>
        <taxon>Pezizomycotina</taxon>
        <taxon>Leotiomycetes</taxon>
        <taxon>Helotiales</taxon>
        <taxon>Ploettnerulaceae</taxon>
        <taxon>Rhynchosporium</taxon>
    </lineage>
</organism>
<keyword evidence="4" id="KW-1185">Reference proteome</keyword>
<dbReference type="EMBL" id="FJUW01000001">
    <property type="protein sequence ID" value="CZS88249.1"/>
    <property type="molecule type" value="Genomic_DNA"/>
</dbReference>
<reference evidence="4" key="1">
    <citation type="submission" date="2016-03" db="EMBL/GenBank/DDBJ databases">
        <authorList>
            <person name="Ploux O."/>
        </authorList>
    </citation>
    <scope>NUCLEOTIDE SEQUENCE [LARGE SCALE GENOMIC DNA]</scope>
    <source>
        <strain evidence="4">UK7</strain>
    </source>
</reference>
<evidence type="ECO:0000256" key="2">
    <source>
        <dbReference type="SAM" id="SignalP"/>
    </source>
</evidence>
<gene>
    <name evidence="3" type="ORF">RCO7_01207</name>
</gene>
<dbReference type="InParanoid" id="A0A1E1JR78"/>
<protein>
    <submittedName>
        <fullName evidence="3">Uncharacterized protein</fullName>
    </submittedName>
</protein>